<feature type="domain" description="Flavodoxin-like" evidence="2">
    <location>
        <begin position="34"/>
        <end position="186"/>
    </location>
</feature>
<dbReference type="PANTHER" id="PTHR39201:SF1">
    <property type="entry name" value="FLAVODOXIN-LIKE DOMAIN-CONTAINING PROTEIN"/>
    <property type="match status" value="1"/>
</dbReference>
<gene>
    <name evidence="3" type="ORF">IAB73_10570</name>
</gene>
<dbReference type="Proteomes" id="UP000886887">
    <property type="component" value="Unassembled WGS sequence"/>
</dbReference>
<dbReference type="PANTHER" id="PTHR39201">
    <property type="entry name" value="EXPORTED PROTEIN-RELATED"/>
    <property type="match status" value="1"/>
</dbReference>
<protein>
    <submittedName>
        <fullName evidence="3">NAD(P)H-dependent oxidoreductase</fullName>
    </submittedName>
</protein>
<dbReference type="Pfam" id="PF12682">
    <property type="entry name" value="Flavodoxin_4"/>
    <property type="match status" value="1"/>
</dbReference>
<dbReference type="GO" id="GO:0010181">
    <property type="term" value="F:FMN binding"/>
    <property type="evidence" value="ECO:0007669"/>
    <property type="project" value="InterPro"/>
</dbReference>
<evidence type="ECO:0000256" key="1">
    <source>
        <dbReference type="SAM" id="SignalP"/>
    </source>
</evidence>
<proteinExistence type="predicted"/>
<feature type="signal peptide" evidence="1">
    <location>
        <begin position="1"/>
        <end position="20"/>
    </location>
</feature>
<reference evidence="3" key="1">
    <citation type="submission" date="2020-10" db="EMBL/GenBank/DDBJ databases">
        <authorList>
            <person name="Gilroy R."/>
        </authorList>
    </citation>
    <scope>NUCLEOTIDE SEQUENCE</scope>
    <source>
        <strain evidence="3">ChiSxjej2B14-6234</strain>
    </source>
</reference>
<dbReference type="EMBL" id="DVFJ01000037">
    <property type="protein sequence ID" value="HIQ72636.1"/>
    <property type="molecule type" value="Genomic_DNA"/>
</dbReference>
<name>A0A9D1CR66_9FIRM</name>
<dbReference type="InterPro" id="IPR008254">
    <property type="entry name" value="Flavodoxin/NO_synth"/>
</dbReference>
<keyword evidence="1" id="KW-0732">Signal</keyword>
<reference evidence="3" key="2">
    <citation type="journal article" date="2021" name="PeerJ">
        <title>Extensive microbial diversity within the chicken gut microbiome revealed by metagenomics and culture.</title>
        <authorList>
            <person name="Gilroy R."/>
            <person name="Ravi A."/>
            <person name="Getino M."/>
            <person name="Pursley I."/>
            <person name="Horton D.L."/>
            <person name="Alikhan N.F."/>
            <person name="Baker D."/>
            <person name="Gharbi K."/>
            <person name="Hall N."/>
            <person name="Watson M."/>
            <person name="Adriaenssens E.M."/>
            <person name="Foster-Nyarko E."/>
            <person name="Jarju S."/>
            <person name="Secka A."/>
            <person name="Antonio M."/>
            <person name="Oren A."/>
            <person name="Chaudhuri R.R."/>
            <person name="La Ragione R."/>
            <person name="Hildebrand F."/>
            <person name="Pallen M.J."/>
        </authorList>
    </citation>
    <scope>NUCLEOTIDE SEQUENCE</scope>
    <source>
        <strain evidence="3">ChiSxjej2B14-6234</strain>
    </source>
</reference>
<dbReference type="AlphaFoldDB" id="A0A9D1CR66"/>
<evidence type="ECO:0000259" key="2">
    <source>
        <dbReference type="Pfam" id="PF12682"/>
    </source>
</evidence>
<dbReference type="GO" id="GO:0016651">
    <property type="term" value="F:oxidoreductase activity, acting on NAD(P)H"/>
    <property type="evidence" value="ECO:0007669"/>
    <property type="project" value="UniProtKB-ARBA"/>
</dbReference>
<comment type="caution">
    <text evidence="3">The sequence shown here is derived from an EMBL/GenBank/DDBJ whole genome shotgun (WGS) entry which is preliminary data.</text>
</comment>
<dbReference type="Gene3D" id="3.40.50.360">
    <property type="match status" value="1"/>
</dbReference>
<dbReference type="SUPFAM" id="SSF52218">
    <property type="entry name" value="Flavoproteins"/>
    <property type="match status" value="1"/>
</dbReference>
<accession>A0A9D1CR66</accession>
<dbReference type="PROSITE" id="PS51257">
    <property type="entry name" value="PROKAR_LIPOPROTEIN"/>
    <property type="match status" value="1"/>
</dbReference>
<dbReference type="InterPro" id="IPR029039">
    <property type="entry name" value="Flavoprotein-like_sf"/>
</dbReference>
<evidence type="ECO:0000313" key="4">
    <source>
        <dbReference type="Proteomes" id="UP000886887"/>
    </source>
</evidence>
<organism evidence="3 4">
    <name type="scientific">Candidatus Onthenecus intestinigallinarum</name>
    <dbReference type="NCBI Taxonomy" id="2840875"/>
    <lineage>
        <taxon>Bacteria</taxon>
        <taxon>Bacillati</taxon>
        <taxon>Bacillota</taxon>
        <taxon>Clostridia</taxon>
        <taxon>Eubacteriales</taxon>
        <taxon>Candidatus Onthenecus</taxon>
    </lineage>
</organism>
<evidence type="ECO:0000313" key="3">
    <source>
        <dbReference type="EMBL" id="HIQ72636.1"/>
    </source>
</evidence>
<sequence length="196" mass="21363">MKKLLVLALALLMGLTLACAEEEATAFTPTDSTVLVACFSATGNTWPLAEYAAEYLNADLFCIEPEVPYTDADLNYSDSNCRANQEMNDETSRPALAATVENMEQYDTVVLAFPIWWGQAPRLIETFVEAYDLSGKTVITFCTSASSGYGRTGEILAALTDETVHWIEGARFPASTTAEDMQAWLAEKGIAPYTAE</sequence>
<feature type="chain" id="PRO_5039614082" evidence="1">
    <location>
        <begin position="21"/>
        <end position="196"/>
    </location>
</feature>